<dbReference type="HOGENOM" id="CLU_1903040_0_0_9"/>
<name>A0A096AYU6_FLAPL</name>
<feature type="compositionally biased region" description="Basic and acidic residues" evidence="1">
    <location>
        <begin position="121"/>
        <end position="133"/>
    </location>
</feature>
<dbReference type="PATRIC" id="fig|742738.3.peg.4200"/>
<proteinExistence type="predicted"/>
<dbReference type="AlphaFoldDB" id="A0A096AYU6"/>
<feature type="region of interest" description="Disordered" evidence="1">
    <location>
        <begin position="112"/>
        <end position="133"/>
    </location>
</feature>
<evidence type="ECO:0000256" key="1">
    <source>
        <dbReference type="SAM" id="MobiDB-lite"/>
    </source>
</evidence>
<protein>
    <submittedName>
        <fullName evidence="2">Uncharacterized protein</fullName>
    </submittedName>
</protein>
<dbReference type="EMBL" id="ADLO01000128">
    <property type="protein sequence ID" value="KGF52233.1"/>
    <property type="molecule type" value="Genomic_DNA"/>
</dbReference>
<dbReference type="Proteomes" id="UP000029585">
    <property type="component" value="Unassembled WGS sequence"/>
</dbReference>
<reference evidence="2 3" key="1">
    <citation type="submission" date="2011-08" db="EMBL/GenBank/DDBJ databases">
        <title>The Genome Sequence of Clostridium orbiscindens 1_3_50AFAA.</title>
        <authorList>
            <consortium name="The Broad Institute Genome Sequencing Platform"/>
            <person name="Earl A."/>
            <person name="Ward D."/>
            <person name="Feldgarden M."/>
            <person name="Gevers D."/>
            <person name="Daigneault M."/>
            <person name="Strauss J."/>
            <person name="Allen-Vercoe E."/>
            <person name="Young S.K."/>
            <person name="Zeng Q."/>
            <person name="Gargeya S."/>
            <person name="Fitzgerald M."/>
            <person name="Haas B."/>
            <person name="Abouelleil A."/>
            <person name="Alvarado L."/>
            <person name="Arachchi H.M."/>
            <person name="Berlin A."/>
            <person name="Brown A."/>
            <person name="Chapman S.B."/>
            <person name="Chen Z."/>
            <person name="Dunbar C."/>
            <person name="Freedman E."/>
            <person name="Gearin G."/>
            <person name="Gellesch M."/>
            <person name="Goldberg J."/>
            <person name="Griggs A."/>
            <person name="Gujja S."/>
            <person name="Heiman D."/>
            <person name="Howarth C."/>
            <person name="Larson L."/>
            <person name="Lui A."/>
            <person name="MacDonald P.J.P."/>
            <person name="Montmayeur A."/>
            <person name="Murphy C."/>
            <person name="Neiman D."/>
            <person name="Pearson M."/>
            <person name="Priest M."/>
            <person name="Roberts A."/>
            <person name="Saif S."/>
            <person name="Shea T."/>
            <person name="Shenoy N."/>
            <person name="Sisk P."/>
            <person name="Stolte C."/>
            <person name="Sykes S."/>
            <person name="Wortman J."/>
            <person name="Nusbaum C."/>
            <person name="Birren B."/>
        </authorList>
    </citation>
    <scope>NUCLEOTIDE SEQUENCE [LARGE SCALE GENOMIC DNA]</scope>
    <source>
        <strain evidence="2 3">1_3_50AFAA</strain>
    </source>
</reference>
<sequence>MITKLNFAKLTPASFALANANDVDVGVGRSMLLNNIRHGREVDHIMTGLDPEYLPDWAALKPQYEALEHGGVTSAVNVWHRVCQDNYKALVELWNENPRNCAAMAKLVESAADPGPISGPAREEWEKEQEGHE</sequence>
<dbReference type="eggNOG" id="ENOG502ZHWW">
    <property type="taxonomic scope" value="Bacteria"/>
</dbReference>
<gene>
    <name evidence="2" type="ORF">HMPREF9460_04087</name>
</gene>
<evidence type="ECO:0000313" key="2">
    <source>
        <dbReference type="EMBL" id="KGF52233.1"/>
    </source>
</evidence>
<evidence type="ECO:0000313" key="3">
    <source>
        <dbReference type="Proteomes" id="UP000029585"/>
    </source>
</evidence>
<comment type="caution">
    <text evidence="2">The sequence shown here is derived from an EMBL/GenBank/DDBJ whole genome shotgun (WGS) entry which is preliminary data.</text>
</comment>
<keyword evidence="3" id="KW-1185">Reference proteome</keyword>
<organism evidence="2 3">
    <name type="scientific">Flavonifractor plautii 1_3_50AFAA</name>
    <dbReference type="NCBI Taxonomy" id="742738"/>
    <lineage>
        <taxon>Bacteria</taxon>
        <taxon>Bacillati</taxon>
        <taxon>Bacillota</taxon>
        <taxon>Clostridia</taxon>
        <taxon>Eubacteriales</taxon>
        <taxon>Oscillospiraceae</taxon>
        <taxon>Flavonifractor</taxon>
    </lineage>
</organism>
<dbReference type="RefSeq" id="WP_044943648.1">
    <property type="nucleotide sequence ID" value="NZ_KN174169.1"/>
</dbReference>
<accession>A0A096AYU6</accession>